<proteinExistence type="predicted"/>
<evidence type="ECO:0000313" key="2">
    <source>
        <dbReference type="EMBL" id="QDV44066.1"/>
    </source>
</evidence>
<feature type="compositionally biased region" description="Polar residues" evidence="1">
    <location>
        <begin position="38"/>
        <end position="56"/>
    </location>
</feature>
<name>A0A518HTA1_9BACT</name>
<feature type="compositionally biased region" description="Low complexity" evidence="1">
    <location>
        <begin position="25"/>
        <end position="37"/>
    </location>
</feature>
<dbReference type="AlphaFoldDB" id="A0A518HTA1"/>
<protein>
    <submittedName>
        <fullName evidence="2">Uncharacterized protein</fullName>
    </submittedName>
</protein>
<dbReference type="Proteomes" id="UP000319004">
    <property type="component" value="Chromosome"/>
</dbReference>
<evidence type="ECO:0000313" key="3">
    <source>
        <dbReference type="Proteomes" id="UP000319004"/>
    </source>
</evidence>
<dbReference type="EMBL" id="CP037423">
    <property type="protein sequence ID" value="QDV44066.1"/>
    <property type="molecule type" value="Genomic_DNA"/>
</dbReference>
<keyword evidence="3" id="KW-1185">Reference proteome</keyword>
<organism evidence="2 3">
    <name type="scientific">Stieleria neptunia</name>
    <dbReference type="NCBI Taxonomy" id="2527979"/>
    <lineage>
        <taxon>Bacteria</taxon>
        <taxon>Pseudomonadati</taxon>
        <taxon>Planctomycetota</taxon>
        <taxon>Planctomycetia</taxon>
        <taxon>Pirellulales</taxon>
        <taxon>Pirellulaceae</taxon>
        <taxon>Stieleria</taxon>
    </lineage>
</organism>
<reference evidence="2 3" key="1">
    <citation type="submission" date="2019-03" db="EMBL/GenBank/DDBJ databases">
        <title>Deep-cultivation of Planctomycetes and their phenomic and genomic characterization uncovers novel biology.</title>
        <authorList>
            <person name="Wiegand S."/>
            <person name="Jogler M."/>
            <person name="Boedeker C."/>
            <person name="Pinto D."/>
            <person name="Vollmers J."/>
            <person name="Rivas-Marin E."/>
            <person name="Kohn T."/>
            <person name="Peeters S.H."/>
            <person name="Heuer A."/>
            <person name="Rast P."/>
            <person name="Oberbeckmann S."/>
            <person name="Bunk B."/>
            <person name="Jeske O."/>
            <person name="Meyerdierks A."/>
            <person name="Storesund J.E."/>
            <person name="Kallscheuer N."/>
            <person name="Luecker S."/>
            <person name="Lage O.M."/>
            <person name="Pohl T."/>
            <person name="Merkel B.J."/>
            <person name="Hornburger P."/>
            <person name="Mueller R.-W."/>
            <person name="Bruemmer F."/>
            <person name="Labrenz M."/>
            <person name="Spormann A.M."/>
            <person name="Op den Camp H."/>
            <person name="Overmann J."/>
            <person name="Amann R."/>
            <person name="Jetten M.S.M."/>
            <person name="Mascher T."/>
            <person name="Medema M.H."/>
            <person name="Devos D.P."/>
            <person name="Kaster A.-K."/>
            <person name="Ovreas L."/>
            <person name="Rohde M."/>
            <person name="Galperin M.Y."/>
            <person name="Jogler C."/>
        </authorList>
    </citation>
    <scope>NUCLEOTIDE SEQUENCE [LARGE SCALE GENOMIC DNA]</scope>
    <source>
        <strain evidence="2 3">Enr13</strain>
    </source>
</reference>
<feature type="region of interest" description="Disordered" evidence="1">
    <location>
        <begin position="19"/>
        <end position="130"/>
    </location>
</feature>
<dbReference type="KEGG" id="snep:Enr13x_39270"/>
<gene>
    <name evidence="2" type="ORF">Enr13x_39270</name>
</gene>
<sequence>MRLLCTFLFTFQIPVVPSAKKLPSSRRPNSDASSSPNHSRFQSGPASFTQRTSTTKPTPPSQRPRYPGGITASSRRSAQRHLRTTRSILPSTPDGVAHPFCTPASGTDADAISRKDAPHGARPHRTTRPSANRPLLESLARPSSASRCKPRFDLMGALQTCQGARLPSSAASCAESDSSFSQRKAPFDHTTRVTGESCAGGSHDGPQEIKTAVAPNR</sequence>
<accession>A0A518HTA1</accession>
<evidence type="ECO:0000256" key="1">
    <source>
        <dbReference type="SAM" id="MobiDB-lite"/>
    </source>
</evidence>
<feature type="region of interest" description="Disordered" evidence="1">
    <location>
        <begin position="173"/>
        <end position="217"/>
    </location>
</feature>